<feature type="transmembrane region" description="Helical" evidence="1">
    <location>
        <begin position="61"/>
        <end position="86"/>
    </location>
</feature>
<reference evidence="2 3" key="1">
    <citation type="journal article" date="2024" name="Fungal Genet. Biol.">
        <title>The porcine skin microbiome exhibits broad fungal antagonism.</title>
        <authorList>
            <person name="De La Cruz K.F."/>
            <person name="Townsend E.C."/>
            <person name="Alex Cheong J.Z."/>
            <person name="Salamzade R."/>
            <person name="Liu A."/>
            <person name="Sandstrom S."/>
            <person name="Davila E."/>
            <person name="Huang L."/>
            <person name="Xu K.H."/>
            <person name="Wu S.Y."/>
            <person name="Meudt J.J."/>
            <person name="Shanmuganayagam D."/>
            <person name="Gibson A.L.F."/>
            <person name="Kalan L.R."/>
        </authorList>
    </citation>
    <scope>NUCLEOTIDE SEQUENCE [LARGE SCALE GENOMIC DNA]</scope>
    <source>
        <strain evidence="2 3">LK2569</strain>
    </source>
</reference>
<name>A0ABV3UUR0_9CORY</name>
<accession>A0ABV3UUR0</accession>
<dbReference type="GeneID" id="95320923"/>
<keyword evidence="3" id="KW-1185">Reference proteome</keyword>
<feature type="transmembrane region" description="Helical" evidence="1">
    <location>
        <begin position="31"/>
        <end position="49"/>
    </location>
</feature>
<evidence type="ECO:0000256" key="1">
    <source>
        <dbReference type="SAM" id="Phobius"/>
    </source>
</evidence>
<organism evidence="2 3">
    <name type="scientific">Corynebacterium xerosis</name>
    <dbReference type="NCBI Taxonomy" id="1725"/>
    <lineage>
        <taxon>Bacteria</taxon>
        <taxon>Bacillati</taxon>
        <taxon>Actinomycetota</taxon>
        <taxon>Actinomycetes</taxon>
        <taxon>Mycobacteriales</taxon>
        <taxon>Corynebacteriaceae</taxon>
        <taxon>Corynebacterium</taxon>
    </lineage>
</organism>
<keyword evidence="1" id="KW-1133">Transmembrane helix</keyword>
<evidence type="ECO:0000313" key="3">
    <source>
        <dbReference type="Proteomes" id="UP001558353"/>
    </source>
</evidence>
<dbReference type="RefSeq" id="WP_046650514.1">
    <property type="nucleotide sequence ID" value="NZ_CP032788.1"/>
</dbReference>
<comment type="caution">
    <text evidence="2">The sequence shown here is derived from an EMBL/GenBank/DDBJ whole genome shotgun (WGS) entry which is preliminary data.</text>
</comment>
<sequence>MEPNEFNDRDGRRREQAAAVISVGLGRGFQATIAAAITASVTATGLWAVGVVRAGNLEDSLVTLLFVGIGMMLGLIVVGGIAAAAGQGMRSRRGRR</sequence>
<proteinExistence type="predicted"/>
<gene>
    <name evidence="2" type="ORF">VVR64_04870</name>
</gene>
<protein>
    <submittedName>
        <fullName evidence="2">Uncharacterized protein</fullName>
    </submittedName>
</protein>
<dbReference type="Proteomes" id="UP001558353">
    <property type="component" value="Unassembled WGS sequence"/>
</dbReference>
<keyword evidence="1" id="KW-0812">Transmembrane</keyword>
<keyword evidence="1" id="KW-0472">Membrane</keyword>
<dbReference type="EMBL" id="JAYWMA010000004">
    <property type="protein sequence ID" value="MEX3528400.1"/>
    <property type="molecule type" value="Genomic_DNA"/>
</dbReference>
<evidence type="ECO:0000313" key="2">
    <source>
        <dbReference type="EMBL" id="MEX3528400.1"/>
    </source>
</evidence>